<dbReference type="EMBL" id="JASBWS010000022">
    <property type="protein sequence ID" value="KAJ9110754.1"/>
    <property type="molecule type" value="Genomic_DNA"/>
</dbReference>
<name>A0ACC2WG57_9TREE</name>
<reference evidence="1" key="1">
    <citation type="submission" date="2023-04" db="EMBL/GenBank/DDBJ databases">
        <title>Draft Genome sequencing of Naganishia species isolated from polar environments using Oxford Nanopore Technology.</title>
        <authorList>
            <person name="Leo P."/>
            <person name="Venkateswaran K."/>
        </authorList>
    </citation>
    <scope>NUCLEOTIDE SEQUENCE</scope>
    <source>
        <strain evidence="1">MNA-CCFEE 5262</strain>
    </source>
</reference>
<keyword evidence="2" id="KW-1185">Reference proteome</keyword>
<dbReference type="Proteomes" id="UP001230649">
    <property type="component" value="Unassembled WGS sequence"/>
</dbReference>
<gene>
    <name evidence="1" type="ORF">QFC20_002795</name>
</gene>
<evidence type="ECO:0000313" key="2">
    <source>
        <dbReference type="Proteomes" id="UP001230649"/>
    </source>
</evidence>
<comment type="caution">
    <text evidence="1">The sequence shown here is derived from an EMBL/GenBank/DDBJ whole genome shotgun (WGS) entry which is preliminary data.</text>
</comment>
<proteinExistence type="predicted"/>
<protein>
    <submittedName>
        <fullName evidence="1">Uncharacterized protein</fullName>
    </submittedName>
</protein>
<organism evidence="1 2">
    <name type="scientific">Naganishia adeliensis</name>
    <dbReference type="NCBI Taxonomy" id="92952"/>
    <lineage>
        <taxon>Eukaryota</taxon>
        <taxon>Fungi</taxon>
        <taxon>Dikarya</taxon>
        <taxon>Basidiomycota</taxon>
        <taxon>Agaricomycotina</taxon>
        <taxon>Tremellomycetes</taxon>
        <taxon>Filobasidiales</taxon>
        <taxon>Filobasidiaceae</taxon>
        <taxon>Naganishia</taxon>
    </lineage>
</organism>
<sequence>MFPTSPILEAITKTCLAEAYPGIPPATNIVKSLLIRRGPLKAQQLFDLGLQEFPTETVRNPLPGPPDHVLLPNGGVRMRKAANVRGGKTPWKPMPTAPHPDHPFQSMKFFKRSILEQLESRGLLQKQTVQAPLKTPLDKAAAIAHALKLTRRRQRGRAEELGMGRGFRLTKNDIKTWESKVYSLEVERVEPATTKKEWVYELKAPGLEEEELKELVQNHTAVTSTSPTLDIVKPNVELEDVDLDPEPVYPPEKRKEYSIIITHPRVVARWNAAVQAEEAAFKLEQMNQRAIERRRAARRDMYQTVKQNTVRKEKEELNWLKEHQGTHEKVDKILQLRLIPDPSERQRIIEQERYEMATRRLQELRQSVGLKTLISTKPPSPPAEQESSA</sequence>
<accession>A0ACC2WG57</accession>
<evidence type="ECO:0000313" key="1">
    <source>
        <dbReference type="EMBL" id="KAJ9110754.1"/>
    </source>
</evidence>